<name>A0A7V7RKL1_9BACI</name>
<sequence>MTLKEQEIMYILNCFDCGYFENGKVYYDACPCCGEASLFEDHASSYLNELPLRYSGGKDHK</sequence>
<evidence type="ECO:0000313" key="1">
    <source>
        <dbReference type="EMBL" id="KAB2331803.1"/>
    </source>
</evidence>
<comment type="caution">
    <text evidence="1">The sequence shown here is derived from an EMBL/GenBank/DDBJ whole genome shotgun (WGS) entry which is preliminary data.</text>
</comment>
<proteinExistence type="predicted"/>
<dbReference type="RefSeq" id="WP_151574676.1">
    <property type="nucleotide sequence ID" value="NZ_WBOT01000004.1"/>
</dbReference>
<accession>A0A7V7RKL1</accession>
<dbReference type="Proteomes" id="UP000441354">
    <property type="component" value="Unassembled WGS sequence"/>
</dbReference>
<gene>
    <name evidence="1" type="ORF">F7732_14115</name>
</gene>
<organism evidence="1 2">
    <name type="scientific">Bacillus mesophilum</name>
    <dbReference type="NCBI Taxonomy" id="1071718"/>
    <lineage>
        <taxon>Bacteria</taxon>
        <taxon>Bacillati</taxon>
        <taxon>Bacillota</taxon>
        <taxon>Bacilli</taxon>
        <taxon>Bacillales</taxon>
        <taxon>Bacillaceae</taxon>
        <taxon>Bacillus</taxon>
    </lineage>
</organism>
<reference evidence="1 2" key="1">
    <citation type="journal article" date="2014" name="Arch. Microbiol.">
        <title>Bacillus mesophilum sp. nov., strain IITR-54T, a novel 4-chlorobiphenyl dechlorinating bacterium.</title>
        <authorList>
            <person name="Manickam N."/>
            <person name="Singh N.K."/>
            <person name="Bajaj A."/>
            <person name="Kumar R.M."/>
            <person name="Kaur G."/>
            <person name="Kaur N."/>
            <person name="Bala M."/>
            <person name="Kumar A."/>
            <person name="Mayilraj S."/>
        </authorList>
    </citation>
    <scope>NUCLEOTIDE SEQUENCE [LARGE SCALE GENOMIC DNA]</scope>
    <source>
        <strain evidence="1 2">IITR-54</strain>
    </source>
</reference>
<dbReference type="AlphaFoldDB" id="A0A7V7RKL1"/>
<dbReference type="OrthoDB" id="9875746at2"/>
<evidence type="ECO:0000313" key="2">
    <source>
        <dbReference type="Proteomes" id="UP000441354"/>
    </source>
</evidence>
<keyword evidence="2" id="KW-1185">Reference proteome</keyword>
<dbReference type="EMBL" id="WBOT01000004">
    <property type="protein sequence ID" value="KAB2331803.1"/>
    <property type="molecule type" value="Genomic_DNA"/>
</dbReference>
<protein>
    <submittedName>
        <fullName evidence="1">Uncharacterized protein</fullName>
    </submittedName>
</protein>